<dbReference type="InterPro" id="IPR056003">
    <property type="entry name" value="CT398_CC_hairpin"/>
</dbReference>
<protein>
    <recommendedName>
        <fullName evidence="2">CT398-like coiled coil hairpin domain-containing protein</fullName>
    </recommendedName>
</protein>
<evidence type="ECO:0000313" key="3">
    <source>
        <dbReference type="EMBL" id="QFG02078.1"/>
    </source>
</evidence>
<gene>
    <name evidence="3" type="ORF">Tbon_01775</name>
</gene>
<dbReference type="Proteomes" id="UP000326331">
    <property type="component" value="Chromosome"/>
</dbReference>
<accession>A0ABX6BZ47</accession>
<evidence type="ECO:0000259" key="2">
    <source>
        <dbReference type="Pfam" id="PF24481"/>
    </source>
</evidence>
<keyword evidence="1" id="KW-0175">Coiled coil</keyword>
<dbReference type="EMBL" id="CP042829">
    <property type="protein sequence ID" value="QFG02078.1"/>
    <property type="molecule type" value="Genomic_DNA"/>
</dbReference>
<sequence>MSLINDICTLQEIDDEVAGLEAAIADIDGRLAHSEPLAAAEAAFAEADARYQDLRRSQRALEADVAALDAKITPEEKRLYDGSVRNPKELTAIQHELEHLKAQRSQLEDRLLAVMEEFEAADAARRAAEAALAAARREREQEVAALEARRAQLASALAAALARRAGQVDRIHPASIRLYEDVRRRRGTAVARIQGSTCSGCRVAIPESVRRKAFDPATLAQCPNCERILYVG</sequence>
<evidence type="ECO:0000256" key="1">
    <source>
        <dbReference type="SAM" id="Coils"/>
    </source>
</evidence>
<organism evidence="3 4">
    <name type="scientific">Tepidiforma bonchosmolovskayae</name>
    <dbReference type="NCBI Taxonomy" id="2601677"/>
    <lineage>
        <taxon>Bacteria</taxon>
        <taxon>Bacillati</taxon>
        <taxon>Chloroflexota</taxon>
        <taxon>Tepidiformia</taxon>
        <taxon>Tepidiformales</taxon>
        <taxon>Tepidiformaceae</taxon>
        <taxon>Tepidiforma</taxon>
    </lineage>
</organism>
<keyword evidence="4" id="KW-1185">Reference proteome</keyword>
<dbReference type="Pfam" id="PF24481">
    <property type="entry name" value="CT398_CC"/>
    <property type="match status" value="1"/>
</dbReference>
<reference evidence="3 4" key="2">
    <citation type="submission" date="2019-10" db="EMBL/GenBank/DDBJ databases">
        <title>Thermopilla bonchosmolovskayae gen. nov., sp. nov., a moderately thermophilic Chloroflexi bacterium from a Chukotka hot spring (Arctic, Russia), representing a novel classis Thermopillaia, which include previously uncultivated lineage OLB14.</title>
        <authorList>
            <person name="Kochetkova T.V."/>
            <person name="Zayulina K.S."/>
            <person name="Zhigarkov V.S."/>
            <person name="Minaev N.V."/>
            <person name="Novikov A."/>
            <person name="Toshchakov S.V."/>
            <person name="Elcheninov A.G."/>
            <person name="Kublanov I.V."/>
        </authorList>
    </citation>
    <scope>NUCLEOTIDE SEQUENCE [LARGE SCALE GENOMIC DNA]</scope>
    <source>
        <strain evidence="3 4">3753O</strain>
    </source>
</reference>
<reference evidence="3 4" key="1">
    <citation type="submission" date="2019-08" db="EMBL/GenBank/DDBJ databases">
        <authorList>
            <person name="Toschakov S.V."/>
        </authorList>
    </citation>
    <scope>NUCLEOTIDE SEQUENCE [LARGE SCALE GENOMIC DNA]</scope>
    <source>
        <strain evidence="3 4">3753O</strain>
    </source>
</reference>
<evidence type="ECO:0000313" key="4">
    <source>
        <dbReference type="Proteomes" id="UP000326331"/>
    </source>
</evidence>
<feature type="domain" description="CT398-like coiled coil hairpin" evidence="2">
    <location>
        <begin position="10"/>
        <end position="187"/>
    </location>
</feature>
<proteinExistence type="predicted"/>
<name>A0ABX6BZ47_9CHLR</name>
<dbReference type="InterPro" id="IPR052376">
    <property type="entry name" value="Oxidative_Scav/Glycosyltrans"/>
</dbReference>
<dbReference type="PANTHER" id="PTHR39082:SF1">
    <property type="entry name" value="SCAVENGER RECEPTOR CLASS A MEMBER 3"/>
    <property type="match status" value="1"/>
</dbReference>
<dbReference type="PANTHER" id="PTHR39082">
    <property type="entry name" value="PHOSPHOLIPASE C-BETA-2-RELATED"/>
    <property type="match status" value="1"/>
</dbReference>
<dbReference type="RefSeq" id="WP_158066017.1">
    <property type="nucleotide sequence ID" value="NZ_CP042829.1"/>
</dbReference>
<feature type="coiled-coil region" evidence="1">
    <location>
        <begin position="10"/>
        <end position="163"/>
    </location>
</feature>
<dbReference type="Gene3D" id="1.10.287.1490">
    <property type="match status" value="1"/>
</dbReference>